<feature type="active site" evidence="4">
    <location>
        <position position="74"/>
    </location>
</feature>
<dbReference type="Pfam" id="PF00145">
    <property type="entry name" value="DNA_methylase"/>
    <property type="match status" value="1"/>
</dbReference>
<dbReference type="EMBL" id="CAMXCT030004494">
    <property type="protein sequence ID" value="CAL4796632.1"/>
    <property type="molecule type" value="Genomic_DNA"/>
</dbReference>
<feature type="region of interest" description="Disordered" evidence="5">
    <location>
        <begin position="772"/>
        <end position="828"/>
    </location>
</feature>
<reference evidence="6" key="1">
    <citation type="submission" date="2022-10" db="EMBL/GenBank/DDBJ databases">
        <authorList>
            <person name="Chen Y."/>
            <person name="Dougan E. K."/>
            <person name="Chan C."/>
            <person name="Rhodes N."/>
            <person name="Thang M."/>
        </authorList>
    </citation>
    <scope>NUCLEOTIDE SEQUENCE</scope>
</reference>
<dbReference type="SUPFAM" id="SSF53335">
    <property type="entry name" value="S-adenosyl-L-methionine-dependent methyltransferases"/>
    <property type="match status" value="1"/>
</dbReference>
<dbReference type="OrthoDB" id="410976at2759"/>
<comment type="similarity">
    <text evidence="4">Belongs to the class I-like SAM-binding methyltransferase superfamily. C5-methyltransferase family.</text>
</comment>
<dbReference type="Gene3D" id="3.40.50.150">
    <property type="entry name" value="Vaccinia Virus protein VP39"/>
    <property type="match status" value="1"/>
</dbReference>
<feature type="region of interest" description="Disordered" evidence="5">
    <location>
        <begin position="363"/>
        <end position="391"/>
    </location>
</feature>
<dbReference type="InterPro" id="IPR029063">
    <property type="entry name" value="SAM-dependent_MTases_sf"/>
</dbReference>
<dbReference type="InterPro" id="IPR001525">
    <property type="entry name" value="C5_MeTfrase"/>
</dbReference>
<keyword evidence="1 4" id="KW-0489">Methyltransferase</keyword>
<dbReference type="PANTHER" id="PTHR46098:SF1">
    <property type="entry name" value="TRNA (CYTOSINE(38)-C(5))-METHYLTRANSFERASE"/>
    <property type="match status" value="1"/>
</dbReference>
<evidence type="ECO:0000313" key="7">
    <source>
        <dbReference type="EMBL" id="CAL4796632.1"/>
    </source>
</evidence>
<dbReference type="GO" id="GO:0032259">
    <property type="term" value="P:methylation"/>
    <property type="evidence" value="ECO:0007669"/>
    <property type="project" value="UniProtKB-KW"/>
</dbReference>
<evidence type="ECO:0000256" key="3">
    <source>
        <dbReference type="ARBA" id="ARBA00022691"/>
    </source>
</evidence>
<sequence length="877" mass="97599">MPCVGIDGCGTALYHMGVNFEANNIMDVESRYGPHLTQHLGMTVHTHKTRGDVTKLDLTEVERPVDLLCSGPPCPPWAGNGKHTGPMDDRSQVFIAVLKLAISLIKAGELQAVVLENVRGITYTQTGHTRSFMEHMVDFLQNQVPEFNWNVCTLNATDFGLAQQRCRVFLRGLRTSIGKVPDPLPPFGPKPLGEFLAREVPNLDWSTLTKTMTKNLKDAVKALKDMLDKGEVQLTDLVIFPLDRAEGKVYKRRFTVNLCTTLTTTNKYLFICSMDLDQPEKKRAFFRFIHESALRIKASGNAYPVPLMISVLYPMMAMLKNKMNKNRPKQASLVGRDATACCNNFHAWMEKFKAEAAVAETNKRPKAMKMKKKAAKSTKATKKKKGGVKKVATGRNVKKTKLKTNSRISRRRARLCKCSVLCGLCGMAAKRLTDLLNFLTSLGTVVSDDDPDKKDKQKALLRGCLVDFKTGPPIEVQEGTNMLEEVKNAKFPQWMRDEVAGAVQEKIMADMLGEHEKKKRSCMQRNLHLYNYLTTGEWNDLCSSCTSFESKMRLIGKRFQLLGLVNPSEPTFVLANILLQLSFCQGNPDKIDEKKHYATLKDLKLVVKGICKRTSHSGVAVYPEDPTTLGSIWEKAYAEDPPAKCPFDVTVVMDLTDGLPARCSHRSVRPGKSKGFQRDEGLQHMLANFLLANAFQGGQQEMGALCNLQFNQPSRKRPLALMNKPDEPVDAPPKTPESPLESPKESKDTAPPPVSAEAKDVDNMAKEIQEQLEANKEKNRPPQASKPANQKDKASKAPHKKKAAGTHGAEISSKSKAFPGTGAAAPKKIEKATIYTCPKSSSWRVKKTGDKKDPAFSWKKEEPKHVWAKVIDYMATL</sequence>
<dbReference type="AlphaFoldDB" id="A0A9P1DFL0"/>
<dbReference type="InterPro" id="IPR050750">
    <property type="entry name" value="C5-MTase"/>
</dbReference>
<proteinExistence type="inferred from homology"/>
<comment type="caution">
    <text evidence="6">The sequence shown here is derived from an EMBL/GenBank/DDBJ whole genome shotgun (WGS) entry which is preliminary data.</text>
</comment>
<feature type="compositionally biased region" description="Basic residues" evidence="5">
    <location>
        <begin position="364"/>
        <end position="388"/>
    </location>
</feature>
<evidence type="ECO:0000256" key="2">
    <source>
        <dbReference type="ARBA" id="ARBA00022679"/>
    </source>
</evidence>
<organism evidence="6">
    <name type="scientific">Cladocopium goreaui</name>
    <dbReference type="NCBI Taxonomy" id="2562237"/>
    <lineage>
        <taxon>Eukaryota</taxon>
        <taxon>Sar</taxon>
        <taxon>Alveolata</taxon>
        <taxon>Dinophyceae</taxon>
        <taxon>Suessiales</taxon>
        <taxon>Symbiodiniaceae</taxon>
        <taxon>Cladocopium</taxon>
    </lineage>
</organism>
<dbReference type="EMBL" id="CAMXCT010004494">
    <property type="protein sequence ID" value="CAI4009320.1"/>
    <property type="molecule type" value="Genomic_DNA"/>
</dbReference>
<feature type="region of interest" description="Disordered" evidence="5">
    <location>
        <begin position="718"/>
        <end position="760"/>
    </location>
</feature>
<protein>
    <submittedName>
        <fullName evidence="7">Type II methyltransferase M.DsaV (M.DsaV) (Cytosine-specific methyltransferase DsaV) (Modification methylase DsaV)</fullName>
    </submittedName>
</protein>
<evidence type="ECO:0000256" key="1">
    <source>
        <dbReference type="ARBA" id="ARBA00022603"/>
    </source>
</evidence>
<dbReference type="Proteomes" id="UP001152797">
    <property type="component" value="Unassembled WGS sequence"/>
</dbReference>
<dbReference type="GO" id="GO:0008168">
    <property type="term" value="F:methyltransferase activity"/>
    <property type="evidence" value="ECO:0007669"/>
    <property type="project" value="UniProtKB-KW"/>
</dbReference>
<gene>
    <name evidence="6" type="ORF">C1SCF055_LOCUS34690</name>
</gene>
<dbReference type="PROSITE" id="PS51679">
    <property type="entry name" value="SAM_MT_C5"/>
    <property type="match status" value="1"/>
</dbReference>
<dbReference type="PANTHER" id="PTHR46098">
    <property type="entry name" value="TRNA (CYTOSINE(38)-C(5))-METHYLTRANSFERASE"/>
    <property type="match status" value="1"/>
</dbReference>
<evidence type="ECO:0000256" key="4">
    <source>
        <dbReference type="PROSITE-ProRule" id="PRU01016"/>
    </source>
</evidence>
<evidence type="ECO:0000313" key="8">
    <source>
        <dbReference type="Proteomes" id="UP001152797"/>
    </source>
</evidence>
<keyword evidence="3 4" id="KW-0949">S-adenosyl-L-methionine</keyword>
<name>A0A9P1DFL0_9DINO</name>
<evidence type="ECO:0000313" key="6">
    <source>
        <dbReference type="EMBL" id="CAI4009320.1"/>
    </source>
</evidence>
<accession>A0A9P1DFL0</accession>
<keyword evidence="2 4" id="KW-0808">Transferase</keyword>
<reference evidence="7 8" key="2">
    <citation type="submission" date="2024-05" db="EMBL/GenBank/DDBJ databases">
        <authorList>
            <person name="Chen Y."/>
            <person name="Shah S."/>
            <person name="Dougan E. K."/>
            <person name="Thang M."/>
            <person name="Chan C."/>
        </authorList>
    </citation>
    <scope>NUCLEOTIDE SEQUENCE [LARGE SCALE GENOMIC DNA]</scope>
</reference>
<keyword evidence="8" id="KW-1185">Reference proteome</keyword>
<evidence type="ECO:0000256" key="5">
    <source>
        <dbReference type="SAM" id="MobiDB-lite"/>
    </source>
</evidence>
<dbReference type="EMBL" id="CAMXCT020004494">
    <property type="protein sequence ID" value="CAL1162695.1"/>
    <property type="molecule type" value="Genomic_DNA"/>
</dbReference>